<dbReference type="PANTHER" id="PTHR30231">
    <property type="entry name" value="DNA POLYMERASE III SUBUNIT EPSILON"/>
    <property type="match status" value="1"/>
</dbReference>
<dbReference type="GO" id="GO:0008408">
    <property type="term" value="F:3'-5' exonuclease activity"/>
    <property type="evidence" value="ECO:0007669"/>
    <property type="project" value="TreeGrafter"/>
</dbReference>
<keyword evidence="1" id="KW-0540">Nuclease</keyword>
<evidence type="ECO:0000313" key="6">
    <source>
        <dbReference type="Proteomes" id="UP000256708"/>
    </source>
</evidence>
<dbReference type="InterPro" id="IPR036397">
    <property type="entry name" value="RNaseH_sf"/>
</dbReference>
<evidence type="ECO:0000256" key="3">
    <source>
        <dbReference type="ARBA" id="ARBA00022839"/>
    </source>
</evidence>
<dbReference type="OrthoDB" id="9804290at2"/>
<comment type="caution">
    <text evidence="5">The sequence shown here is derived from an EMBL/GenBank/DDBJ whole genome shotgun (WGS) entry which is preliminary data.</text>
</comment>
<protein>
    <submittedName>
        <fullName evidence="5">3'-5' exonuclease</fullName>
    </submittedName>
</protein>
<dbReference type="Pfam" id="PF00929">
    <property type="entry name" value="RNase_T"/>
    <property type="match status" value="1"/>
</dbReference>
<evidence type="ECO:0000259" key="4">
    <source>
        <dbReference type="SMART" id="SM00479"/>
    </source>
</evidence>
<dbReference type="Proteomes" id="UP000256708">
    <property type="component" value="Unassembled WGS sequence"/>
</dbReference>
<dbReference type="InterPro" id="IPR013520">
    <property type="entry name" value="Ribonucl_H"/>
</dbReference>
<sequence length="232" mass="26531">MRDYLLFIDTETTGIPKDWNAPYTDNDSWPLSVQVAWAIYTKDGQEVKSENFYVRDDDFEISPESIKIHGITSAFLQEQGVQREEVLTQLSADLNQYQPLVIAHFMQLDYHMVGVCFHRAGMHNPLPDLPLFCTMQASSNFVLHPHQRFLRLGQMYERLFNVPLEHQHNAIVDARATAKCFFELVKRGDIDEGMIARQQADSVVAPVADKKTGCGGSVLFMFVISLLLSYWI</sequence>
<gene>
    <name evidence="5" type="ORF">DXT99_18045</name>
</gene>
<keyword evidence="3 5" id="KW-0269">Exonuclease</keyword>
<evidence type="ECO:0000313" key="5">
    <source>
        <dbReference type="EMBL" id="RDV13672.1"/>
    </source>
</evidence>
<evidence type="ECO:0000256" key="1">
    <source>
        <dbReference type="ARBA" id="ARBA00022722"/>
    </source>
</evidence>
<dbReference type="PANTHER" id="PTHR30231:SF4">
    <property type="entry name" value="PROTEIN NEN2"/>
    <property type="match status" value="1"/>
</dbReference>
<keyword evidence="6" id="KW-1185">Reference proteome</keyword>
<name>A0A3D8L9M2_9BACT</name>
<keyword evidence="2" id="KW-0378">Hydrolase</keyword>
<evidence type="ECO:0000256" key="2">
    <source>
        <dbReference type="ARBA" id="ARBA00022801"/>
    </source>
</evidence>
<dbReference type="GO" id="GO:0006259">
    <property type="term" value="P:DNA metabolic process"/>
    <property type="evidence" value="ECO:0007669"/>
    <property type="project" value="UniProtKB-ARBA"/>
</dbReference>
<feature type="domain" description="Exonuclease" evidence="4">
    <location>
        <begin position="4"/>
        <end position="190"/>
    </location>
</feature>
<organism evidence="5 6">
    <name type="scientific">Pontibacter diazotrophicus</name>
    <dbReference type="NCBI Taxonomy" id="1400979"/>
    <lineage>
        <taxon>Bacteria</taxon>
        <taxon>Pseudomonadati</taxon>
        <taxon>Bacteroidota</taxon>
        <taxon>Cytophagia</taxon>
        <taxon>Cytophagales</taxon>
        <taxon>Hymenobacteraceae</taxon>
        <taxon>Pontibacter</taxon>
    </lineage>
</organism>
<reference evidence="6" key="1">
    <citation type="submission" date="2018-08" db="EMBL/GenBank/DDBJ databases">
        <authorList>
            <person name="Liu Z.-W."/>
            <person name="Du Z.-J."/>
        </authorList>
    </citation>
    <scope>NUCLEOTIDE SEQUENCE [LARGE SCALE GENOMIC DNA]</scope>
    <source>
        <strain evidence="6">H4X</strain>
    </source>
</reference>
<dbReference type="EMBL" id="QRGR01000021">
    <property type="protein sequence ID" value="RDV13672.1"/>
    <property type="molecule type" value="Genomic_DNA"/>
</dbReference>
<dbReference type="SUPFAM" id="SSF53098">
    <property type="entry name" value="Ribonuclease H-like"/>
    <property type="match status" value="1"/>
</dbReference>
<dbReference type="Gene3D" id="3.30.420.10">
    <property type="entry name" value="Ribonuclease H-like superfamily/Ribonuclease H"/>
    <property type="match status" value="1"/>
</dbReference>
<proteinExistence type="predicted"/>
<dbReference type="RefSeq" id="WP_115566981.1">
    <property type="nucleotide sequence ID" value="NZ_QRGR01000021.1"/>
</dbReference>
<dbReference type="SMART" id="SM00479">
    <property type="entry name" value="EXOIII"/>
    <property type="match status" value="1"/>
</dbReference>
<dbReference type="CDD" id="cd06127">
    <property type="entry name" value="DEDDh"/>
    <property type="match status" value="1"/>
</dbReference>
<dbReference type="GO" id="GO:0003676">
    <property type="term" value="F:nucleic acid binding"/>
    <property type="evidence" value="ECO:0007669"/>
    <property type="project" value="InterPro"/>
</dbReference>
<accession>A0A3D8L9M2</accession>
<dbReference type="InterPro" id="IPR012337">
    <property type="entry name" value="RNaseH-like_sf"/>
</dbReference>
<dbReference type="AlphaFoldDB" id="A0A3D8L9M2"/>